<name>W8RSX0_9RHOB</name>
<dbReference type="STRING" id="1294273.roselon_01875"/>
<accession>W8RSX0</accession>
<keyword evidence="1" id="KW-0472">Membrane</keyword>
<feature type="transmembrane region" description="Helical" evidence="1">
    <location>
        <begin position="69"/>
        <end position="88"/>
    </location>
</feature>
<feature type="transmembrane region" description="Helical" evidence="1">
    <location>
        <begin position="108"/>
        <end position="129"/>
    </location>
</feature>
<reference evidence="2 3" key="1">
    <citation type="submission" date="2013-03" db="EMBL/GenBank/DDBJ databases">
        <authorList>
            <person name="Fiebig A."/>
            <person name="Goeker M."/>
            <person name="Klenk H.-P.P."/>
        </authorList>
    </citation>
    <scope>NUCLEOTIDE SEQUENCE [LARGE SCALE GENOMIC DNA]</scope>
    <source>
        <strain evidence="3">DSM 19469</strain>
    </source>
</reference>
<organism evidence="2 3">
    <name type="scientific">Roseicyclus elongatus DSM 19469</name>
    <dbReference type="NCBI Taxonomy" id="1294273"/>
    <lineage>
        <taxon>Bacteria</taxon>
        <taxon>Pseudomonadati</taxon>
        <taxon>Pseudomonadota</taxon>
        <taxon>Alphaproteobacteria</taxon>
        <taxon>Rhodobacterales</taxon>
        <taxon>Roseobacteraceae</taxon>
        <taxon>Roseicyclus</taxon>
    </lineage>
</organism>
<protein>
    <recommendedName>
        <fullName evidence="4">Transmembrane protein</fullName>
    </recommendedName>
</protein>
<dbReference type="Proteomes" id="UP000019593">
    <property type="component" value="Chromosome"/>
</dbReference>
<feature type="transmembrane region" description="Helical" evidence="1">
    <location>
        <begin position="187"/>
        <end position="208"/>
    </location>
</feature>
<dbReference type="HOGENOM" id="CLU_1293505_0_0_5"/>
<feature type="transmembrane region" description="Helical" evidence="1">
    <location>
        <begin position="141"/>
        <end position="159"/>
    </location>
</feature>
<sequence>MQRQIPSSFLVAALMVVVIVAQSLLRHGVEVTFTEEHGGMERASLLLWLYAAGFALFSKAYLKAMTWPLALFFLLLALRELDFHNWWFDPGLLRGEIFSSDAPLWQKVVSAIAMTSILGVVLFVVFGGFGKFFAAMREKRIWPWLVVAALVFAFLSTLLDGIGPRLRHIGIEVNDAMHLKITMGEEVLELLFSLLLVSAIIFGVHSLAQSTRR</sequence>
<evidence type="ECO:0000256" key="1">
    <source>
        <dbReference type="SAM" id="Phobius"/>
    </source>
</evidence>
<gene>
    <name evidence="2" type="ORF">roselon_01875</name>
</gene>
<dbReference type="AlphaFoldDB" id="W8RSX0"/>
<keyword evidence="1" id="KW-1133">Transmembrane helix</keyword>
<proteinExistence type="predicted"/>
<feature type="transmembrane region" description="Helical" evidence="1">
    <location>
        <begin position="7"/>
        <end position="25"/>
    </location>
</feature>
<evidence type="ECO:0000313" key="3">
    <source>
        <dbReference type="Proteomes" id="UP000019593"/>
    </source>
</evidence>
<dbReference type="eggNOG" id="ENOG5032YG1">
    <property type="taxonomic scope" value="Bacteria"/>
</dbReference>
<evidence type="ECO:0008006" key="4">
    <source>
        <dbReference type="Google" id="ProtNLM"/>
    </source>
</evidence>
<feature type="transmembrane region" description="Helical" evidence="1">
    <location>
        <begin position="45"/>
        <end position="62"/>
    </location>
</feature>
<keyword evidence="3" id="KW-1185">Reference proteome</keyword>
<keyword evidence="1" id="KW-0812">Transmembrane</keyword>
<dbReference type="KEGG" id="red:roselon_01875"/>
<dbReference type="EMBL" id="CP004372">
    <property type="protein sequence ID" value="AHM04238.1"/>
    <property type="molecule type" value="Genomic_DNA"/>
</dbReference>
<evidence type="ECO:0000313" key="2">
    <source>
        <dbReference type="EMBL" id="AHM04238.1"/>
    </source>
</evidence>